<keyword evidence="3" id="KW-1185">Reference proteome</keyword>
<dbReference type="InterPro" id="IPR011009">
    <property type="entry name" value="Kinase-like_dom_sf"/>
</dbReference>
<dbReference type="EMBL" id="JAGKSP010000005">
    <property type="protein sequence ID" value="MBP3963879.1"/>
    <property type="molecule type" value="Genomic_DNA"/>
</dbReference>
<reference evidence="2 3" key="1">
    <citation type="submission" date="2021-04" db="EMBL/GenBank/DDBJ databases">
        <title>Paenibacillus sp. DLE-14 whole genome sequence.</title>
        <authorList>
            <person name="Ham Y.J."/>
        </authorList>
    </citation>
    <scope>NUCLEOTIDE SEQUENCE [LARGE SCALE GENOMIC DNA]</scope>
    <source>
        <strain evidence="2 3">DLE-14</strain>
    </source>
</reference>
<dbReference type="Pfam" id="PF01636">
    <property type="entry name" value="APH"/>
    <property type="match status" value="1"/>
</dbReference>
<comment type="caution">
    <text evidence="2">The sequence shown here is derived from an EMBL/GenBank/DDBJ whole genome shotgun (WGS) entry which is preliminary data.</text>
</comment>
<evidence type="ECO:0000259" key="1">
    <source>
        <dbReference type="Pfam" id="PF01636"/>
    </source>
</evidence>
<dbReference type="Gene3D" id="3.90.1200.10">
    <property type="match status" value="1"/>
</dbReference>
<feature type="domain" description="Aminoglycoside phosphotransferase" evidence="1">
    <location>
        <begin position="36"/>
        <end position="281"/>
    </location>
</feature>
<sequence>MNITRNELCIRQWAESNASSLGLQQGIEIKVTYIYNPGGFVNQSYRISDGKTMRHLKLAPDARMHRLQQWAAVSEQLSNRYHAPRLIREIREEIIPGYRYGLVFEYIHGESLTSTSNPAEAIPKVLIKLHQLHGDQELASALVRSDEPFTYADAFADAYIARFLEDMVTIRDGKHLLHFVTEETLDWFDAEIEALRATVYAHPAFNKAANDVVHNDPGWNNVLVDELHEIWVIDWDDLSADGDAAMDYSVLLWPLYHSADWPYLQAQVIEQAGDELYARLSIYFRASLLDDVIDILADYVDSESIPELREKTQARAQAIHLRAYPEYLRLYARANQGE</sequence>
<dbReference type="SUPFAM" id="SSF56112">
    <property type="entry name" value="Protein kinase-like (PK-like)"/>
    <property type="match status" value="1"/>
</dbReference>
<evidence type="ECO:0000313" key="3">
    <source>
        <dbReference type="Proteomes" id="UP000673394"/>
    </source>
</evidence>
<dbReference type="Proteomes" id="UP000673394">
    <property type="component" value="Unassembled WGS sequence"/>
</dbReference>
<gene>
    <name evidence="2" type="ORF">I8J30_14275</name>
</gene>
<accession>A0ABS5CD22</accession>
<name>A0ABS5CD22_9BACL</name>
<dbReference type="InterPro" id="IPR002575">
    <property type="entry name" value="Aminoglycoside_PTrfase"/>
</dbReference>
<organism evidence="2 3">
    <name type="scientific">Paenibacillus lignilyticus</name>
    <dbReference type="NCBI Taxonomy" id="1172615"/>
    <lineage>
        <taxon>Bacteria</taxon>
        <taxon>Bacillati</taxon>
        <taxon>Bacillota</taxon>
        <taxon>Bacilli</taxon>
        <taxon>Bacillales</taxon>
        <taxon>Paenibacillaceae</taxon>
        <taxon>Paenibacillus</taxon>
    </lineage>
</organism>
<protein>
    <submittedName>
        <fullName evidence="2">Aminoglycoside phosphotransferase family protein</fullName>
    </submittedName>
</protein>
<dbReference type="RefSeq" id="WP_210658708.1">
    <property type="nucleotide sequence ID" value="NZ_JAGKSP010000005.1"/>
</dbReference>
<evidence type="ECO:0000313" key="2">
    <source>
        <dbReference type="EMBL" id="MBP3963879.1"/>
    </source>
</evidence>
<proteinExistence type="predicted"/>